<dbReference type="Proteomes" id="UP000476009">
    <property type="component" value="Unassembled WGS sequence"/>
</dbReference>
<evidence type="ECO:0000313" key="2">
    <source>
        <dbReference type="Proteomes" id="UP000476009"/>
    </source>
</evidence>
<sequence>MQELSQEEFKEMGGKVTLDYVKNFNKLKEVYSAKNIKEIFDEDYGKIVESKRLWRKYDFVVLGKTMDDKILPIGIKCDNYDENIPLGKKLSEKSCTSYSLYVDYETHKKNFKK</sequence>
<organism evidence="1 2">
    <name type="scientific">Campylobacter lari</name>
    <dbReference type="NCBI Taxonomy" id="201"/>
    <lineage>
        <taxon>Bacteria</taxon>
        <taxon>Pseudomonadati</taxon>
        <taxon>Campylobacterota</taxon>
        <taxon>Epsilonproteobacteria</taxon>
        <taxon>Campylobacterales</taxon>
        <taxon>Campylobacteraceae</taxon>
        <taxon>Campylobacter</taxon>
    </lineage>
</organism>
<comment type="caution">
    <text evidence="1">The sequence shown here is derived from an EMBL/GenBank/DDBJ whole genome shotgun (WGS) entry which is preliminary data.</text>
</comment>
<dbReference type="AlphaFoldDB" id="A0A6L1L669"/>
<name>A0A6L1L669_CAMLA</name>
<protein>
    <submittedName>
        <fullName evidence="1">Uncharacterized protein</fullName>
    </submittedName>
</protein>
<dbReference type="EMBL" id="AACKNS010000015">
    <property type="protein sequence ID" value="EAK9994733.1"/>
    <property type="molecule type" value="Genomic_DNA"/>
</dbReference>
<accession>A0A6L1L669</accession>
<proteinExistence type="predicted"/>
<evidence type="ECO:0000313" key="1">
    <source>
        <dbReference type="EMBL" id="EAK9994733.1"/>
    </source>
</evidence>
<reference evidence="1 2" key="1">
    <citation type="submission" date="2018-05" db="EMBL/GenBank/DDBJ databases">
        <authorList>
            <consortium name="PulseNet: The National Subtyping Network for Foodborne Disease Surveillance"/>
            <person name="Tarr C.L."/>
            <person name="Trees E."/>
            <person name="Katz L.S."/>
            <person name="Carleton-Romer H.A."/>
            <person name="Stroika S."/>
            <person name="Kucerova Z."/>
            <person name="Roache K.F."/>
            <person name="Sabol A.L."/>
            <person name="Besser J."/>
            <person name="Gerner-Smidt P."/>
        </authorList>
    </citation>
    <scope>NUCLEOTIDE SEQUENCE [LARGE SCALE GENOMIC DNA]</scope>
    <source>
        <strain evidence="1 2">D5625</strain>
    </source>
</reference>
<gene>
    <name evidence="1" type="ORF">A9458_07760</name>
</gene>